<name>A0AAV4XDZ7_CAEEX</name>
<dbReference type="EMBL" id="BPLR01017646">
    <property type="protein sequence ID" value="GIY93250.1"/>
    <property type="molecule type" value="Genomic_DNA"/>
</dbReference>
<gene>
    <name evidence="1" type="ORF">CEXT_420021</name>
</gene>
<comment type="caution">
    <text evidence="1">The sequence shown here is derived from an EMBL/GenBank/DDBJ whole genome shotgun (WGS) entry which is preliminary data.</text>
</comment>
<dbReference type="Proteomes" id="UP001054945">
    <property type="component" value="Unassembled WGS sequence"/>
</dbReference>
<keyword evidence="2" id="KW-1185">Reference proteome</keyword>
<evidence type="ECO:0000313" key="2">
    <source>
        <dbReference type="Proteomes" id="UP001054945"/>
    </source>
</evidence>
<dbReference type="AlphaFoldDB" id="A0AAV4XDZ7"/>
<evidence type="ECO:0000313" key="1">
    <source>
        <dbReference type="EMBL" id="GIY93250.1"/>
    </source>
</evidence>
<sequence>MRSSMRAKGNIRTREHLIVSKREPWGQESKENLRSMRDKHERTLGTLKSILIERAGTLRAYLLRAKENLRSMRSPQ</sequence>
<proteinExistence type="predicted"/>
<organism evidence="1 2">
    <name type="scientific">Caerostris extrusa</name>
    <name type="common">Bark spider</name>
    <name type="synonym">Caerostris bankana</name>
    <dbReference type="NCBI Taxonomy" id="172846"/>
    <lineage>
        <taxon>Eukaryota</taxon>
        <taxon>Metazoa</taxon>
        <taxon>Ecdysozoa</taxon>
        <taxon>Arthropoda</taxon>
        <taxon>Chelicerata</taxon>
        <taxon>Arachnida</taxon>
        <taxon>Araneae</taxon>
        <taxon>Araneomorphae</taxon>
        <taxon>Entelegynae</taxon>
        <taxon>Araneoidea</taxon>
        <taxon>Araneidae</taxon>
        <taxon>Caerostris</taxon>
    </lineage>
</organism>
<accession>A0AAV4XDZ7</accession>
<protein>
    <submittedName>
        <fullName evidence="1">Uncharacterized protein</fullName>
    </submittedName>
</protein>
<reference evidence="1 2" key="1">
    <citation type="submission" date="2021-06" db="EMBL/GenBank/DDBJ databases">
        <title>Caerostris extrusa draft genome.</title>
        <authorList>
            <person name="Kono N."/>
            <person name="Arakawa K."/>
        </authorList>
    </citation>
    <scope>NUCLEOTIDE SEQUENCE [LARGE SCALE GENOMIC DNA]</scope>
</reference>